<dbReference type="InterPro" id="IPR048670">
    <property type="entry name" value="IF5A-like_N"/>
</dbReference>
<evidence type="ECO:0000256" key="3">
    <source>
        <dbReference type="ARBA" id="ARBA00022490"/>
    </source>
</evidence>
<dbReference type="GO" id="GO:0045901">
    <property type="term" value="P:positive regulation of translational elongation"/>
    <property type="evidence" value="ECO:0007669"/>
    <property type="project" value="UniProtKB-UniRule"/>
</dbReference>
<keyword evidence="3" id="KW-0963">Cytoplasm</keyword>
<dbReference type="PANTHER" id="PTHR11673">
    <property type="entry name" value="TRANSLATION INITIATION FACTOR 5A FAMILY MEMBER"/>
    <property type="match status" value="1"/>
</dbReference>
<evidence type="ECO:0000313" key="11">
    <source>
        <dbReference type="EMBL" id="EKX50259.1"/>
    </source>
</evidence>
<dbReference type="SUPFAM" id="SSF50249">
    <property type="entry name" value="Nucleic acid-binding proteins"/>
    <property type="match status" value="1"/>
</dbReference>
<dbReference type="GO" id="GO:0003746">
    <property type="term" value="F:translation elongation factor activity"/>
    <property type="evidence" value="ECO:0007669"/>
    <property type="project" value="UniProtKB-UniRule"/>
</dbReference>
<feature type="domain" description="Translation initiation factor 5A C-terminal" evidence="9">
    <location>
        <begin position="83"/>
        <end position="152"/>
    </location>
</feature>
<dbReference type="NCBIfam" id="TIGR00037">
    <property type="entry name" value="eIF_5A"/>
    <property type="match status" value="1"/>
</dbReference>
<dbReference type="GO" id="GO:0045905">
    <property type="term" value="P:positive regulation of translational termination"/>
    <property type="evidence" value="ECO:0007669"/>
    <property type="project" value="UniProtKB-UniRule"/>
</dbReference>
<dbReference type="Gene3D" id="2.30.30.30">
    <property type="match status" value="1"/>
</dbReference>
<evidence type="ECO:0000256" key="6">
    <source>
        <dbReference type="ARBA" id="ARBA00022917"/>
    </source>
</evidence>
<dbReference type="RefSeq" id="XP_005837239.1">
    <property type="nucleotide sequence ID" value="XM_005837182.1"/>
</dbReference>
<evidence type="ECO:0000256" key="1">
    <source>
        <dbReference type="ARBA" id="ARBA00004496"/>
    </source>
</evidence>
<dbReference type="PaxDb" id="55529-EKX50213"/>
<organism evidence="11">
    <name type="scientific">Guillardia theta (strain CCMP2712)</name>
    <name type="common">Cryptophyte</name>
    <dbReference type="NCBI Taxonomy" id="905079"/>
    <lineage>
        <taxon>Eukaryota</taxon>
        <taxon>Cryptophyceae</taxon>
        <taxon>Pyrenomonadales</taxon>
        <taxon>Geminigeraceae</taxon>
        <taxon>Guillardia</taxon>
    </lineage>
</organism>
<dbReference type="AlphaFoldDB" id="L1JPR7"/>
<evidence type="ECO:0000256" key="4">
    <source>
        <dbReference type="ARBA" id="ARBA00022768"/>
    </source>
</evidence>
<evidence type="ECO:0000313" key="10">
    <source>
        <dbReference type="EMBL" id="EKX50213.1"/>
    </source>
</evidence>
<dbReference type="SUPFAM" id="SSF50104">
    <property type="entry name" value="Translation proteins SH3-like domain"/>
    <property type="match status" value="1"/>
</dbReference>
<dbReference type="eggNOG" id="KOG3271">
    <property type="taxonomic scope" value="Eukaryota"/>
</dbReference>
<keyword evidence="13" id="KW-1185">Reference proteome</keyword>
<dbReference type="FunFam" id="2.40.50.140:FF:000034">
    <property type="entry name" value="Eukaryotic translation initiation factor 5A"/>
    <property type="match status" value="1"/>
</dbReference>
<dbReference type="GO" id="GO:0003723">
    <property type="term" value="F:RNA binding"/>
    <property type="evidence" value="ECO:0007669"/>
    <property type="project" value="UniProtKB-KW"/>
</dbReference>
<dbReference type="GO" id="GO:0043022">
    <property type="term" value="F:ribosome binding"/>
    <property type="evidence" value="ECO:0007669"/>
    <property type="project" value="UniProtKB-UniRule"/>
</dbReference>
<dbReference type="Pfam" id="PF01287">
    <property type="entry name" value="eIF-5a"/>
    <property type="match status" value="1"/>
</dbReference>
<keyword evidence="11" id="KW-0396">Initiation factor</keyword>
<evidence type="ECO:0000259" key="9">
    <source>
        <dbReference type="SMART" id="SM01376"/>
    </source>
</evidence>
<comment type="subcellular location">
    <subcellularLocation>
        <location evidence="1">Cytoplasm</location>
    </subcellularLocation>
</comment>
<dbReference type="EnsemblProtists" id="EKX50213">
    <property type="protein sequence ID" value="EKX50213"/>
    <property type="gene ID" value="GUITHDRAFT_151249"/>
</dbReference>
<dbReference type="EMBL" id="JH992979">
    <property type="protein sequence ID" value="EKX50213.1"/>
    <property type="molecule type" value="Genomic_DNA"/>
</dbReference>
<dbReference type="PIRSF" id="PIRSF003025">
    <property type="entry name" value="eIF5A"/>
    <property type="match status" value="1"/>
</dbReference>
<dbReference type="CDD" id="cd04468">
    <property type="entry name" value="S1_eIF5A"/>
    <property type="match status" value="1"/>
</dbReference>
<comment type="similarity">
    <text evidence="2 8">Belongs to the eIF-5A family.</text>
</comment>
<dbReference type="FunFam" id="2.30.30.30:FF:000007">
    <property type="entry name" value="Eukaryotic translation initiation factor 5A"/>
    <property type="match status" value="1"/>
</dbReference>
<dbReference type="Pfam" id="PF21485">
    <property type="entry name" value="IF5A-like_N"/>
    <property type="match status" value="1"/>
</dbReference>
<protein>
    <recommendedName>
        <fullName evidence="8">Eukaryotic translation initiation factor 5A</fullName>
        <shortName evidence="8">eIF-5A</shortName>
    </recommendedName>
</protein>
<dbReference type="HOGENOM" id="CLU_102600_0_0_1"/>
<dbReference type="RefSeq" id="XP_005837193.1">
    <property type="nucleotide sequence ID" value="XM_005837136.1"/>
</dbReference>
<evidence type="ECO:0000256" key="2">
    <source>
        <dbReference type="ARBA" id="ARBA00006016"/>
    </source>
</evidence>
<gene>
    <name evidence="10" type="ORF">GUITHDRAFT_151249</name>
    <name evidence="11" type="ORF">GUITHDRAFT_151260</name>
</gene>
<dbReference type="STRING" id="905079.L1JPR7"/>
<dbReference type="InterPro" id="IPR014722">
    <property type="entry name" value="Rib_uL2_dom2"/>
</dbReference>
<dbReference type="KEGG" id="gtt:GUITHDRAFT_151260"/>
<dbReference type="KEGG" id="gtt:GUITHDRAFT_151249"/>
<accession>L1JPR7</accession>
<reference evidence="11 13" key="1">
    <citation type="journal article" date="2012" name="Nature">
        <title>Algal genomes reveal evolutionary mosaicism and the fate of nucleomorphs.</title>
        <authorList>
            <consortium name="DOE Joint Genome Institute"/>
            <person name="Curtis B.A."/>
            <person name="Tanifuji G."/>
            <person name="Burki F."/>
            <person name="Gruber A."/>
            <person name="Irimia M."/>
            <person name="Maruyama S."/>
            <person name="Arias M.C."/>
            <person name="Ball S.G."/>
            <person name="Gile G.H."/>
            <person name="Hirakawa Y."/>
            <person name="Hopkins J.F."/>
            <person name="Kuo A."/>
            <person name="Rensing S.A."/>
            <person name="Schmutz J."/>
            <person name="Symeonidi A."/>
            <person name="Elias M."/>
            <person name="Eveleigh R.J."/>
            <person name="Herman E.K."/>
            <person name="Klute M.J."/>
            <person name="Nakayama T."/>
            <person name="Obornik M."/>
            <person name="Reyes-Prieto A."/>
            <person name="Armbrust E.V."/>
            <person name="Aves S.J."/>
            <person name="Beiko R.G."/>
            <person name="Coutinho P."/>
            <person name="Dacks J.B."/>
            <person name="Durnford D.G."/>
            <person name="Fast N.M."/>
            <person name="Green B.R."/>
            <person name="Grisdale C.J."/>
            <person name="Hempel F."/>
            <person name="Henrissat B."/>
            <person name="Hoppner M.P."/>
            <person name="Ishida K."/>
            <person name="Kim E."/>
            <person name="Koreny L."/>
            <person name="Kroth P.G."/>
            <person name="Liu Y."/>
            <person name="Malik S.B."/>
            <person name="Maier U.G."/>
            <person name="McRose D."/>
            <person name="Mock T."/>
            <person name="Neilson J.A."/>
            <person name="Onodera N.T."/>
            <person name="Poole A.M."/>
            <person name="Pritham E.J."/>
            <person name="Richards T.A."/>
            <person name="Rocap G."/>
            <person name="Roy S.W."/>
            <person name="Sarai C."/>
            <person name="Schaack S."/>
            <person name="Shirato S."/>
            <person name="Slamovits C.H."/>
            <person name="Spencer D.F."/>
            <person name="Suzuki S."/>
            <person name="Worden A.Z."/>
            <person name="Zauner S."/>
            <person name="Barry K."/>
            <person name="Bell C."/>
            <person name="Bharti A.K."/>
            <person name="Crow J.A."/>
            <person name="Grimwood J."/>
            <person name="Kramer R."/>
            <person name="Lindquist E."/>
            <person name="Lucas S."/>
            <person name="Salamov A."/>
            <person name="McFadden G.I."/>
            <person name="Lane C.E."/>
            <person name="Keeling P.J."/>
            <person name="Gray M.W."/>
            <person name="Grigoriev I.V."/>
            <person name="Archibald J.M."/>
        </authorList>
    </citation>
    <scope>NUCLEOTIDE SEQUENCE</scope>
    <source>
        <strain evidence="11 13">CCMP2712</strain>
    </source>
</reference>
<dbReference type="OrthoDB" id="9975114at2759"/>
<evidence type="ECO:0000313" key="12">
    <source>
        <dbReference type="EnsemblProtists" id="EKX50213"/>
    </source>
</evidence>
<dbReference type="InterPro" id="IPR008991">
    <property type="entry name" value="Translation_prot_SH3-like_sf"/>
</dbReference>
<dbReference type="InterPro" id="IPR020189">
    <property type="entry name" value="IF5A_C"/>
</dbReference>
<comment type="PTM">
    <text evidence="8">eIF-5A seems to be the only eukaryotic protein to have a hypusine residue which is a post-translational modification of a lysine by the addition of a butylamino group.</text>
</comment>
<dbReference type="EMBL" id="JH992979">
    <property type="protein sequence ID" value="EKX50259.1"/>
    <property type="molecule type" value="Genomic_DNA"/>
</dbReference>
<dbReference type="EnsemblProtists" id="EKX50259">
    <property type="protein sequence ID" value="EKX50259"/>
    <property type="gene ID" value="GUITHDRAFT_151260"/>
</dbReference>
<keyword evidence="5" id="KW-0694">RNA-binding</keyword>
<dbReference type="GeneID" id="17306874"/>
<evidence type="ECO:0000256" key="5">
    <source>
        <dbReference type="ARBA" id="ARBA00022884"/>
    </source>
</evidence>
<keyword evidence="6 8" id="KW-0648">Protein biosynthesis</keyword>
<reference evidence="13" key="2">
    <citation type="submission" date="2012-11" db="EMBL/GenBank/DDBJ databases">
        <authorList>
            <person name="Kuo A."/>
            <person name="Curtis B.A."/>
            <person name="Tanifuji G."/>
            <person name="Burki F."/>
            <person name="Gruber A."/>
            <person name="Irimia M."/>
            <person name="Maruyama S."/>
            <person name="Arias M.C."/>
            <person name="Ball S.G."/>
            <person name="Gile G.H."/>
            <person name="Hirakawa Y."/>
            <person name="Hopkins J.F."/>
            <person name="Rensing S.A."/>
            <person name="Schmutz J."/>
            <person name="Symeonidi A."/>
            <person name="Elias M."/>
            <person name="Eveleigh R.J."/>
            <person name="Herman E.K."/>
            <person name="Klute M.J."/>
            <person name="Nakayama T."/>
            <person name="Obornik M."/>
            <person name="Reyes-Prieto A."/>
            <person name="Armbrust E.V."/>
            <person name="Aves S.J."/>
            <person name="Beiko R.G."/>
            <person name="Coutinho P."/>
            <person name="Dacks J.B."/>
            <person name="Durnford D.G."/>
            <person name="Fast N.M."/>
            <person name="Green B.R."/>
            <person name="Grisdale C."/>
            <person name="Hempe F."/>
            <person name="Henrissat B."/>
            <person name="Hoppner M.P."/>
            <person name="Ishida K.-I."/>
            <person name="Kim E."/>
            <person name="Koreny L."/>
            <person name="Kroth P.G."/>
            <person name="Liu Y."/>
            <person name="Malik S.-B."/>
            <person name="Maier U.G."/>
            <person name="McRose D."/>
            <person name="Mock T."/>
            <person name="Neilson J.A."/>
            <person name="Onodera N.T."/>
            <person name="Poole A.M."/>
            <person name="Pritham E.J."/>
            <person name="Richards T.A."/>
            <person name="Rocap G."/>
            <person name="Roy S.W."/>
            <person name="Sarai C."/>
            <person name="Schaack S."/>
            <person name="Shirato S."/>
            <person name="Slamovits C.H."/>
            <person name="Spencer D.F."/>
            <person name="Suzuki S."/>
            <person name="Worden A.Z."/>
            <person name="Zauner S."/>
            <person name="Barry K."/>
            <person name="Bell C."/>
            <person name="Bharti A.K."/>
            <person name="Crow J.A."/>
            <person name="Grimwood J."/>
            <person name="Kramer R."/>
            <person name="Lindquist E."/>
            <person name="Lucas S."/>
            <person name="Salamov A."/>
            <person name="McFadden G.I."/>
            <person name="Lane C.E."/>
            <person name="Keeling P.J."/>
            <person name="Gray M.W."/>
            <person name="Grigoriev I.V."/>
            <person name="Archibald J.M."/>
        </authorList>
    </citation>
    <scope>NUCLEOTIDE SEQUENCE</scope>
    <source>
        <strain evidence="13">CCMP2712</strain>
    </source>
</reference>
<comment type="function">
    <text evidence="8">Translation factor that promotes translation elongation and termination, particularly upon ribosome stalling at specific amino acid sequence contexts. Binds between the exit (E) and peptidyl (P) site of the ribosome and promotes rescue of stalled ribosome: specifically required for efficient translation of polyproline-containing peptides as well as other motifs that stall the ribosome. Acts as ribosome quality control (RQC) cofactor by joining the RQC complex to facilitate peptidyl transfer during CAT tailing step.</text>
</comment>
<name>L1JPR7_GUITC</name>
<evidence type="ECO:0000256" key="8">
    <source>
        <dbReference type="RuleBase" id="RU362005"/>
    </source>
</evidence>
<evidence type="ECO:0000313" key="13">
    <source>
        <dbReference type="Proteomes" id="UP000011087"/>
    </source>
</evidence>
<dbReference type="Proteomes" id="UP000011087">
    <property type="component" value="Unassembled WGS sequence"/>
</dbReference>
<reference evidence="12" key="3">
    <citation type="submission" date="2016-03" db="UniProtKB">
        <authorList>
            <consortium name="EnsemblProtists"/>
        </authorList>
    </citation>
    <scope>IDENTIFICATION</scope>
</reference>
<dbReference type="GeneID" id="17306828"/>
<evidence type="ECO:0000256" key="7">
    <source>
        <dbReference type="ARBA" id="ARBA00023071"/>
    </source>
</evidence>
<dbReference type="GO" id="GO:0005737">
    <property type="term" value="C:cytoplasm"/>
    <property type="evidence" value="ECO:0007669"/>
    <property type="project" value="UniProtKB-SubCell"/>
</dbReference>
<dbReference type="GO" id="GO:0003743">
    <property type="term" value="F:translation initiation factor activity"/>
    <property type="evidence" value="ECO:0007669"/>
    <property type="project" value="UniProtKB-KW"/>
</dbReference>
<sequence length="156" mass="16798">MSSDDDYDAADSGAADCTPIEAGAARKGGFLVIKGQPCKIVDVSKAKVGKHGAAKCHFVGIDIFTSKKYEAICPASAQLSEPIVTRAEYQLCDISEDGFLSLMTKDGDMRDDLKLPEDETISKKLQERFDAGTDTLVTVLIAMGKEQVIDMKDMAN</sequence>
<dbReference type="Gene3D" id="2.40.50.140">
    <property type="entry name" value="Nucleic acid-binding proteins"/>
    <property type="match status" value="1"/>
</dbReference>
<dbReference type="SMART" id="SM01376">
    <property type="entry name" value="eIF-5a"/>
    <property type="match status" value="1"/>
</dbReference>
<dbReference type="InterPro" id="IPR012340">
    <property type="entry name" value="NA-bd_OB-fold"/>
</dbReference>
<dbReference type="OMA" id="VTLMGDN"/>
<keyword evidence="4" id="KW-0251">Elongation factor</keyword>
<proteinExistence type="inferred from homology"/>
<dbReference type="InterPro" id="IPR001884">
    <property type="entry name" value="IF5A-like"/>
</dbReference>
<keyword evidence="7 8" id="KW-0385">Hypusine</keyword>